<reference evidence="6" key="1">
    <citation type="journal article" date="2015" name="PeerJ">
        <title>First genomic representation of candidate bacterial phylum KSB3 points to enhanced environmental sensing as a trigger of wastewater bulking.</title>
        <authorList>
            <person name="Sekiguchi Y."/>
            <person name="Ohashi A."/>
            <person name="Parks D.H."/>
            <person name="Yamauchi T."/>
            <person name="Tyson G.W."/>
            <person name="Hugenholtz P."/>
        </authorList>
    </citation>
    <scope>NUCLEOTIDE SEQUENCE [LARGE SCALE GENOMIC DNA]</scope>
</reference>
<protein>
    <recommendedName>
        <fullName evidence="5">L-rhamnose mutarotase</fullName>
        <ecNumber evidence="5">5.1.3.32</ecNumber>
    </recommendedName>
</protein>
<accession>A0A0S6VR53</accession>
<dbReference type="GO" id="GO:0062192">
    <property type="term" value="F:L-rhamnose mutarotase activity"/>
    <property type="evidence" value="ECO:0007669"/>
    <property type="project" value="UniProtKB-UniRule"/>
</dbReference>
<dbReference type="GO" id="GO:0019301">
    <property type="term" value="P:rhamnose catabolic process"/>
    <property type="evidence" value="ECO:0007669"/>
    <property type="project" value="UniProtKB-UniRule"/>
</dbReference>
<proteinExistence type="inferred from homology"/>
<evidence type="ECO:0000256" key="1">
    <source>
        <dbReference type="ARBA" id="ARBA00022490"/>
    </source>
</evidence>
<evidence type="ECO:0000256" key="2">
    <source>
        <dbReference type="ARBA" id="ARBA00023235"/>
    </source>
</evidence>
<dbReference type="SUPFAM" id="SSF54909">
    <property type="entry name" value="Dimeric alpha+beta barrel"/>
    <property type="match status" value="1"/>
</dbReference>
<sequence length="104" mass="12220">MMRNAFKMKLHKGFEAEYKRRHDEIWPELAAELQKAGISDYSIFLDEETLTLFAVQKLSDNNSADNLPNTEIVKKWWAYMKDIMDSNPDNSPVCKPLREVFHID</sequence>
<dbReference type="PANTHER" id="PTHR34389">
    <property type="entry name" value="L-RHAMNOSE MUTAROTASE"/>
    <property type="match status" value="1"/>
</dbReference>
<dbReference type="Gene3D" id="3.30.70.100">
    <property type="match status" value="1"/>
</dbReference>
<keyword evidence="3" id="KW-0119">Carbohydrate metabolism</keyword>
<keyword evidence="4" id="KW-0684">Rhamnose metabolism</keyword>
<organism evidence="6">
    <name type="scientific">Candidatus Moduliflexus flocculans</name>
    <dbReference type="NCBI Taxonomy" id="1499966"/>
    <lineage>
        <taxon>Bacteria</taxon>
        <taxon>Candidatus Moduliflexota</taxon>
        <taxon>Candidatus Moduliflexia</taxon>
        <taxon>Candidatus Moduliflexales</taxon>
        <taxon>Candidatus Moduliflexaceae</taxon>
    </lineage>
</organism>
<dbReference type="InterPro" id="IPR011008">
    <property type="entry name" value="Dimeric_a/b-barrel"/>
</dbReference>
<dbReference type="GO" id="GO:0005737">
    <property type="term" value="C:cytoplasm"/>
    <property type="evidence" value="ECO:0007669"/>
    <property type="project" value="InterPro"/>
</dbReference>
<keyword evidence="2" id="KW-0413">Isomerase</keyword>
<gene>
    <name evidence="6" type="ORF">U14_00963</name>
</gene>
<dbReference type="InterPro" id="IPR013448">
    <property type="entry name" value="L-rhamnose_mutarotase"/>
</dbReference>
<dbReference type="STRING" id="1499966.U14_00963"/>
<keyword evidence="1" id="KW-0963">Cytoplasm</keyword>
<dbReference type="EMBL" id="DF820455">
    <property type="protein sequence ID" value="GAK49739.1"/>
    <property type="molecule type" value="Genomic_DNA"/>
</dbReference>
<dbReference type="InterPro" id="IPR008000">
    <property type="entry name" value="Rham/fucose_mutarotase"/>
</dbReference>
<dbReference type="PANTHER" id="PTHR34389:SF2">
    <property type="entry name" value="L-RHAMNOSE MUTAROTASE"/>
    <property type="match status" value="1"/>
</dbReference>
<name>A0A0S6VR53_9BACT</name>
<dbReference type="HOGENOM" id="CLU_100689_2_0_0"/>
<keyword evidence="7" id="KW-1185">Reference proteome</keyword>
<evidence type="ECO:0000313" key="6">
    <source>
        <dbReference type="EMBL" id="GAK49739.1"/>
    </source>
</evidence>
<dbReference type="Pfam" id="PF05336">
    <property type="entry name" value="rhaM"/>
    <property type="match status" value="1"/>
</dbReference>
<dbReference type="HAMAP" id="MF_01663">
    <property type="entry name" value="L_rham_rotase"/>
    <property type="match status" value="1"/>
</dbReference>
<dbReference type="EC" id="5.1.3.32" evidence="5"/>
<dbReference type="AlphaFoldDB" id="A0A0S6VR53"/>
<evidence type="ECO:0000256" key="4">
    <source>
        <dbReference type="ARBA" id="ARBA00023308"/>
    </source>
</evidence>
<dbReference type="NCBIfam" id="TIGR02625">
    <property type="entry name" value="YiiL_rotase"/>
    <property type="match status" value="1"/>
</dbReference>
<evidence type="ECO:0000256" key="5">
    <source>
        <dbReference type="NCBIfam" id="TIGR02625"/>
    </source>
</evidence>
<dbReference type="Proteomes" id="UP000030700">
    <property type="component" value="Unassembled WGS sequence"/>
</dbReference>
<evidence type="ECO:0000313" key="7">
    <source>
        <dbReference type="Proteomes" id="UP000030700"/>
    </source>
</evidence>
<evidence type="ECO:0000256" key="3">
    <source>
        <dbReference type="ARBA" id="ARBA00023277"/>
    </source>
</evidence>